<evidence type="ECO:0000313" key="1">
    <source>
        <dbReference type="EMBL" id="JAD69396.1"/>
    </source>
</evidence>
<organism evidence="1">
    <name type="scientific">Arundo donax</name>
    <name type="common">Giant reed</name>
    <name type="synonym">Donax arundinaceus</name>
    <dbReference type="NCBI Taxonomy" id="35708"/>
    <lineage>
        <taxon>Eukaryota</taxon>
        <taxon>Viridiplantae</taxon>
        <taxon>Streptophyta</taxon>
        <taxon>Embryophyta</taxon>
        <taxon>Tracheophyta</taxon>
        <taxon>Spermatophyta</taxon>
        <taxon>Magnoliopsida</taxon>
        <taxon>Liliopsida</taxon>
        <taxon>Poales</taxon>
        <taxon>Poaceae</taxon>
        <taxon>PACMAD clade</taxon>
        <taxon>Arundinoideae</taxon>
        <taxon>Arundineae</taxon>
        <taxon>Arundo</taxon>
    </lineage>
</organism>
<proteinExistence type="predicted"/>
<accession>A0A0A9C1E4</accession>
<protein>
    <submittedName>
        <fullName evidence="1">Uncharacterized protein</fullName>
    </submittedName>
</protein>
<reference evidence="1" key="1">
    <citation type="submission" date="2014-09" db="EMBL/GenBank/DDBJ databases">
        <authorList>
            <person name="Magalhaes I.L.F."/>
            <person name="Oliveira U."/>
            <person name="Santos F.R."/>
            <person name="Vidigal T.H.D.A."/>
            <person name="Brescovit A.D."/>
            <person name="Santos A.J."/>
        </authorList>
    </citation>
    <scope>NUCLEOTIDE SEQUENCE</scope>
    <source>
        <tissue evidence="1">Shoot tissue taken approximately 20 cm above the soil surface</tissue>
    </source>
</reference>
<reference evidence="1" key="2">
    <citation type="journal article" date="2015" name="Data Brief">
        <title>Shoot transcriptome of the giant reed, Arundo donax.</title>
        <authorList>
            <person name="Barrero R.A."/>
            <person name="Guerrero F.D."/>
            <person name="Moolhuijzen P."/>
            <person name="Goolsby J.A."/>
            <person name="Tidwell J."/>
            <person name="Bellgard S.E."/>
            <person name="Bellgard M.I."/>
        </authorList>
    </citation>
    <scope>NUCLEOTIDE SEQUENCE</scope>
    <source>
        <tissue evidence="1">Shoot tissue taken approximately 20 cm above the soil surface</tissue>
    </source>
</reference>
<dbReference type="EMBL" id="GBRH01228499">
    <property type="protein sequence ID" value="JAD69396.1"/>
    <property type="molecule type" value="Transcribed_RNA"/>
</dbReference>
<dbReference type="AlphaFoldDB" id="A0A0A9C1E4"/>
<sequence length="51" mass="6094">MYMHYHIWFTNHPHSGWLQQEHTPFAAILCLSRICVCFPKSKVKLYCKALD</sequence>
<name>A0A0A9C1E4_ARUDO</name>